<dbReference type="PANTHER" id="PTHR42847:SF4">
    <property type="entry name" value="ALKANESULFONATE MONOOXYGENASE-RELATED"/>
    <property type="match status" value="1"/>
</dbReference>
<dbReference type="SUPFAM" id="SSF51679">
    <property type="entry name" value="Bacterial luciferase-like"/>
    <property type="match status" value="1"/>
</dbReference>
<dbReference type="GO" id="GO:0008726">
    <property type="term" value="F:alkanesulfonate monooxygenase activity"/>
    <property type="evidence" value="ECO:0007669"/>
    <property type="project" value="TreeGrafter"/>
</dbReference>
<dbReference type="GO" id="GO:0046306">
    <property type="term" value="P:alkanesulfonate catabolic process"/>
    <property type="evidence" value="ECO:0007669"/>
    <property type="project" value="TreeGrafter"/>
</dbReference>
<dbReference type="InterPro" id="IPR011251">
    <property type="entry name" value="Luciferase-like_dom"/>
</dbReference>
<organism evidence="6">
    <name type="scientific">marine metagenome</name>
    <dbReference type="NCBI Taxonomy" id="408172"/>
    <lineage>
        <taxon>unclassified sequences</taxon>
        <taxon>metagenomes</taxon>
        <taxon>ecological metagenomes</taxon>
    </lineage>
</organism>
<keyword evidence="3" id="KW-0560">Oxidoreductase</keyword>
<gene>
    <name evidence="6" type="ORF">METZ01_LOCUS24160</name>
</gene>
<reference evidence="6" key="1">
    <citation type="submission" date="2018-05" db="EMBL/GenBank/DDBJ databases">
        <authorList>
            <person name="Lanie J.A."/>
            <person name="Ng W.-L."/>
            <person name="Kazmierczak K.M."/>
            <person name="Andrzejewski T.M."/>
            <person name="Davidsen T.M."/>
            <person name="Wayne K.J."/>
            <person name="Tettelin H."/>
            <person name="Glass J.I."/>
            <person name="Rusch D."/>
            <person name="Podicherti R."/>
            <person name="Tsui H.-C.T."/>
            <person name="Winkler M.E."/>
        </authorList>
    </citation>
    <scope>NUCLEOTIDE SEQUENCE</scope>
</reference>
<dbReference type="AlphaFoldDB" id="A0A381PW69"/>
<evidence type="ECO:0000256" key="2">
    <source>
        <dbReference type="ARBA" id="ARBA00022643"/>
    </source>
</evidence>
<dbReference type="InterPro" id="IPR036661">
    <property type="entry name" value="Luciferase-like_sf"/>
</dbReference>
<evidence type="ECO:0000313" key="6">
    <source>
        <dbReference type="EMBL" id="SUZ71306.1"/>
    </source>
</evidence>
<dbReference type="InterPro" id="IPR019921">
    <property type="entry name" value="Lucif-like_OxRdtase_Rv2161c"/>
</dbReference>
<keyword evidence="2" id="KW-0288">FMN</keyword>
<proteinExistence type="predicted"/>
<keyword evidence="4" id="KW-0503">Monooxygenase</keyword>
<name>A0A381PW69_9ZZZZ</name>
<evidence type="ECO:0000256" key="1">
    <source>
        <dbReference type="ARBA" id="ARBA00022630"/>
    </source>
</evidence>
<keyword evidence="1" id="KW-0285">Flavoprotein</keyword>
<protein>
    <recommendedName>
        <fullName evidence="5">Luciferase-like domain-containing protein</fullName>
    </recommendedName>
</protein>
<dbReference type="Gene3D" id="3.20.20.30">
    <property type="entry name" value="Luciferase-like domain"/>
    <property type="match status" value="1"/>
</dbReference>
<evidence type="ECO:0000259" key="5">
    <source>
        <dbReference type="Pfam" id="PF00296"/>
    </source>
</evidence>
<dbReference type="Pfam" id="PF00296">
    <property type="entry name" value="Bac_luciferase"/>
    <property type="match status" value="1"/>
</dbReference>
<dbReference type="PANTHER" id="PTHR42847">
    <property type="entry name" value="ALKANESULFONATE MONOOXYGENASE"/>
    <property type="match status" value="1"/>
</dbReference>
<dbReference type="InterPro" id="IPR050172">
    <property type="entry name" value="SsuD_RutA_monooxygenase"/>
</dbReference>
<dbReference type="NCBIfam" id="TIGR03619">
    <property type="entry name" value="F420_Rv2161c"/>
    <property type="match status" value="1"/>
</dbReference>
<dbReference type="EMBL" id="UINC01001116">
    <property type="protein sequence ID" value="SUZ71306.1"/>
    <property type="molecule type" value="Genomic_DNA"/>
</dbReference>
<accession>A0A381PW69</accession>
<evidence type="ECO:0000256" key="3">
    <source>
        <dbReference type="ARBA" id="ARBA00023002"/>
    </source>
</evidence>
<sequence>MELGAVFPTCEIGDDPVQIRDWAQAAEGLGYSYIVIYDHVVGAEHAEREPALTGPYTQDDAFHEPFVLFGYLAAVTTSIEFETAVIIMPQRQTVLAAKQAAEVDVLSGGRLRLGVGTGWNYVEYESLAVDWGQRGRMLDEQIEVMRELWSNDLVDIDADFHRIDRAGIAPRPKQLIPIWLGGSSDVAMRRAARLGDGFTFASAGSRTVEMAEKLREIVAAANRDAASYPIEFNMPYGLGPEKWGTLTQQAQDASISHLCINTMSVTSEWAGTPPSGLESPSDHIAGLERFIELVR</sequence>
<feature type="domain" description="Luciferase-like" evidence="5">
    <location>
        <begin position="14"/>
        <end position="228"/>
    </location>
</feature>
<evidence type="ECO:0000256" key="4">
    <source>
        <dbReference type="ARBA" id="ARBA00023033"/>
    </source>
</evidence>